<dbReference type="Proteomes" id="UP000034189">
    <property type="component" value="Chromosome"/>
</dbReference>
<dbReference type="Pfam" id="PF01547">
    <property type="entry name" value="SBP_bac_1"/>
    <property type="match status" value="1"/>
</dbReference>
<dbReference type="OrthoDB" id="9782846at2"/>
<organism evidence="5 6">
    <name type="scientific">Paenibacillus durus ATCC 35681</name>
    <dbReference type="NCBI Taxonomy" id="1333534"/>
    <lineage>
        <taxon>Bacteria</taxon>
        <taxon>Bacillati</taxon>
        <taxon>Bacillota</taxon>
        <taxon>Bacilli</taxon>
        <taxon>Bacillales</taxon>
        <taxon>Paenibacillaceae</taxon>
        <taxon>Paenibacillus</taxon>
    </lineage>
</organism>
<dbReference type="PROSITE" id="PS51257">
    <property type="entry name" value="PROKAR_LIPOPROTEIN"/>
    <property type="match status" value="1"/>
</dbReference>
<feature type="signal peptide" evidence="4">
    <location>
        <begin position="1"/>
        <end position="25"/>
    </location>
</feature>
<sequence length="446" mass="48950">MMTKTSTKKFGAWLTLLLVTTTLLAGCAKDNTASTPETSEAPNTSAANTSATEITFAAYSNYEKPLTKAIEAFEQQNSNIKVKLDLAPYDQLMETIEIKLGAKSKDVDALFVDSPLVMNYSVKGYLEPLDNLIDADAKKEWTPSAVETVSYQNQLMAAPMNSSSQVLYYNKDLFQQQGIPFPAEDKRMTWEEVVALAKKLTSDNVYGFSFEQISKAYQMLALSDSLGVKMISDDGLTSTGNSNSPGAVKAFQFYSDLFNKDKVSPKIKKEESLDYFTSGKVAMYLATNQNMPKIRDSGVNFGVTLHPYFAGQKIATPTGAWNLGVSKYSDKKEAAAKLVEFLTLGEGSKIIFEEGGTLPPQLDLLNAIDSDPKYGEFPNTVIRIAAKESRETAVPRPKTPGYLEWESNMNKAFDDIKNGADPQKALDNAVSVIDNQLKKYQGVAAK</sequence>
<dbReference type="GO" id="GO:0015768">
    <property type="term" value="P:maltose transport"/>
    <property type="evidence" value="ECO:0007669"/>
    <property type="project" value="TreeGrafter"/>
</dbReference>
<evidence type="ECO:0000313" key="6">
    <source>
        <dbReference type="Proteomes" id="UP000034189"/>
    </source>
</evidence>
<dbReference type="Gene3D" id="3.40.190.10">
    <property type="entry name" value="Periplasmic binding protein-like II"/>
    <property type="match status" value="2"/>
</dbReference>
<keyword evidence="2" id="KW-0813">Transport</keyword>
<dbReference type="SUPFAM" id="SSF53850">
    <property type="entry name" value="Periplasmic binding protein-like II"/>
    <property type="match status" value="1"/>
</dbReference>
<dbReference type="PANTHER" id="PTHR30061">
    <property type="entry name" value="MALTOSE-BINDING PERIPLASMIC PROTEIN"/>
    <property type="match status" value="1"/>
</dbReference>
<dbReference type="GO" id="GO:0055052">
    <property type="term" value="C:ATP-binding cassette (ABC) transporter complex, substrate-binding subunit-containing"/>
    <property type="evidence" value="ECO:0007669"/>
    <property type="project" value="TreeGrafter"/>
</dbReference>
<keyword evidence="3 4" id="KW-0732">Signal</keyword>
<evidence type="ECO:0000256" key="2">
    <source>
        <dbReference type="ARBA" id="ARBA00022448"/>
    </source>
</evidence>
<evidence type="ECO:0000256" key="4">
    <source>
        <dbReference type="SAM" id="SignalP"/>
    </source>
</evidence>
<dbReference type="PANTHER" id="PTHR30061:SF50">
    <property type="entry name" value="MALTOSE_MALTODEXTRIN-BINDING PERIPLASMIC PROTEIN"/>
    <property type="match status" value="1"/>
</dbReference>
<feature type="chain" id="PRO_5039186008" evidence="4">
    <location>
        <begin position="26"/>
        <end position="446"/>
    </location>
</feature>
<evidence type="ECO:0000256" key="1">
    <source>
        <dbReference type="ARBA" id="ARBA00008520"/>
    </source>
</evidence>
<dbReference type="PATRIC" id="fig|1333534.5.peg.2028"/>
<gene>
    <name evidence="5" type="ORF">VK70_09255</name>
</gene>
<evidence type="ECO:0000256" key="3">
    <source>
        <dbReference type="ARBA" id="ARBA00022729"/>
    </source>
</evidence>
<accession>A0A0F7CIL3</accession>
<dbReference type="GO" id="GO:1901982">
    <property type="term" value="F:maltose binding"/>
    <property type="evidence" value="ECO:0007669"/>
    <property type="project" value="TreeGrafter"/>
</dbReference>
<evidence type="ECO:0000313" key="5">
    <source>
        <dbReference type="EMBL" id="AKG34735.1"/>
    </source>
</evidence>
<reference evidence="5 6" key="2">
    <citation type="journal article" date="2016" name="Genome Announc.">
        <title>Genome Sequence of a Gram-Positive Diazotroph, Paenibacillus durus Type Strain ATCC 35681.</title>
        <authorList>
            <person name="Halim M.A."/>
            <person name="Rahman A.Y."/>
            <person name="Sim K.S."/>
            <person name="Yam H.C."/>
            <person name="Rahim A.A."/>
            <person name="Ghazali A.H."/>
            <person name="Najimudin N."/>
        </authorList>
    </citation>
    <scope>NUCLEOTIDE SEQUENCE [LARGE SCALE GENOMIC DNA]</scope>
    <source>
        <strain evidence="5 6">ATCC 35681</strain>
    </source>
</reference>
<dbReference type="CDD" id="cd13585">
    <property type="entry name" value="PBP2_TMBP_like"/>
    <property type="match status" value="1"/>
</dbReference>
<dbReference type="HOGENOM" id="CLU_031285_10_4_9"/>
<protein>
    <submittedName>
        <fullName evidence="5">ABC transporter substrate-binding protein</fullName>
    </submittedName>
</protein>
<dbReference type="AlphaFoldDB" id="A0A0F7CIL3"/>
<dbReference type="EMBL" id="CP011114">
    <property type="protein sequence ID" value="AKG34735.1"/>
    <property type="molecule type" value="Genomic_DNA"/>
</dbReference>
<comment type="similarity">
    <text evidence="1">Belongs to the bacterial solute-binding protein 1 family.</text>
</comment>
<dbReference type="InterPro" id="IPR006059">
    <property type="entry name" value="SBP"/>
</dbReference>
<name>A0A0F7CIL3_PAEDU</name>
<dbReference type="GO" id="GO:0042956">
    <property type="term" value="P:maltodextrin transmembrane transport"/>
    <property type="evidence" value="ECO:0007669"/>
    <property type="project" value="TreeGrafter"/>
</dbReference>
<reference evidence="5 6" key="1">
    <citation type="submission" date="2015-03" db="EMBL/GenBank/DDBJ databases">
        <authorList>
            <person name="Abdul Halim M."/>
        </authorList>
    </citation>
    <scope>NUCLEOTIDE SEQUENCE [LARGE SCALE GENOMIC DNA]</scope>
    <source>
        <strain evidence="5 6">ATCC 35681</strain>
    </source>
</reference>
<proteinExistence type="inferred from homology"/>